<proteinExistence type="predicted"/>
<accession>A0A9P9HDK1</accession>
<evidence type="ECO:0008006" key="5">
    <source>
        <dbReference type="Google" id="ProtNLM"/>
    </source>
</evidence>
<evidence type="ECO:0000256" key="2">
    <source>
        <dbReference type="SAM" id="MobiDB-lite"/>
    </source>
</evidence>
<feature type="compositionally biased region" description="Polar residues" evidence="2">
    <location>
        <begin position="1"/>
        <end position="19"/>
    </location>
</feature>
<organism evidence="3 4">
    <name type="scientific">Fusarium redolens</name>
    <dbReference type="NCBI Taxonomy" id="48865"/>
    <lineage>
        <taxon>Eukaryota</taxon>
        <taxon>Fungi</taxon>
        <taxon>Dikarya</taxon>
        <taxon>Ascomycota</taxon>
        <taxon>Pezizomycotina</taxon>
        <taxon>Sordariomycetes</taxon>
        <taxon>Hypocreomycetidae</taxon>
        <taxon>Hypocreales</taxon>
        <taxon>Nectriaceae</taxon>
        <taxon>Fusarium</taxon>
        <taxon>Fusarium redolens species complex</taxon>
    </lineage>
</organism>
<dbReference type="PANTHER" id="PTHR13924">
    <property type="entry name" value="TRANSFORMING ACIDIC COILED-COIL CONTAINING PROTEIN 1/2"/>
    <property type="match status" value="1"/>
</dbReference>
<keyword evidence="4" id="KW-1185">Reference proteome</keyword>
<feature type="compositionally biased region" description="Pro residues" evidence="2">
    <location>
        <begin position="596"/>
        <end position="606"/>
    </location>
</feature>
<feature type="compositionally biased region" description="Basic and acidic residues" evidence="2">
    <location>
        <begin position="391"/>
        <end position="423"/>
    </location>
</feature>
<sequence>METPLSPAQDSNLNIQTPATAKRHNSYEGSSPFVSALNDTALSDQENHSPSKSRHSRVLSGATLSPLKILADQREVRDGRPTDRLGPNARSPRKVSPEKRFPVKISNPLDTTRAASQESTMSLEDAVRQNEGLKRAIEIFEDEQSVLEDGLDDMDVTTSAINVDPPAEMEVDDSVCPDDTAISTFSTFSAVPNLTMFAKLGQTPTKLSEMGGLTPRANTRADPSPSRTSRARPRHDSGNTTNLLDFTEQLRFPQKSPQKSPSRGGLSPSRTAPNVTATPSRSGFANLIDFDIPPMPTPRSVPSITARELESLKSNFLSEISSLKASLSGKEAEVQSLKAAVGDAEKRVGESQEQLREERSIKEQLTAEKEGWENRGREMENVLRTVKEEIVESQREQEELEQKLEESEKRREAAEMLHQEAESKMAGMRAGKDTDKSSPEKPKSPNDTNHEVEIAVERVARELHALYKSKHESKVTALKKSYETRWEKRVHELESKIGELAEENERLRVGRDTTMTKVEPDSIEADERKAQAIRDSATIKELNADIQRLEAVVHTVQLDNESLRSMLEKERVEKGELVQLAEEMMSMQSFVAQTPKPQPQQQPQQPPSASRYPHERQHDREPETKTPKRSADHFRSSVSRASGLRAPGSGLRAPHERTKSGGGLPRPGGMARSGIMSSIEKMGNYRGRGAE</sequence>
<evidence type="ECO:0000256" key="1">
    <source>
        <dbReference type="SAM" id="Coils"/>
    </source>
</evidence>
<dbReference type="GeneID" id="70222458"/>
<feature type="region of interest" description="Disordered" evidence="2">
    <location>
        <begin position="1"/>
        <end position="127"/>
    </location>
</feature>
<dbReference type="AlphaFoldDB" id="A0A9P9HDK1"/>
<evidence type="ECO:0000313" key="4">
    <source>
        <dbReference type="Proteomes" id="UP000720189"/>
    </source>
</evidence>
<feature type="compositionally biased region" description="Polar residues" evidence="2">
    <location>
        <begin position="268"/>
        <end position="283"/>
    </location>
</feature>
<gene>
    <name evidence="3" type="ORF">BKA55DRAFT_564668</name>
</gene>
<evidence type="ECO:0000313" key="3">
    <source>
        <dbReference type="EMBL" id="KAH7255655.1"/>
    </source>
</evidence>
<dbReference type="GO" id="GO:0007052">
    <property type="term" value="P:mitotic spindle organization"/>
    <property type="evidence" value="ECO:0007669"/>
    <property type="project" value="InterPro"/>
</dbReference>
<comment type="caution">
    <text evidence="3">The sequence shown here is derived from an EMBL/GenBank/DDBJ whole genome shotgun (WGS) entry which is preliminary data.</text>
</comment>
<dbReference type="RefSeq" id="XP_046051224.1">
    <property type="nucleotide sequence ID" value="XM_046192504.1"/>
</dbReference>
<feature type="region of interest" description="Disordered" evidence="2">
    <location>
        <begin position="343"/>
        <end position="362"/>
    </location>
</feature>
<dbReference type="GO" id="GO:0005737">
    <property type="term" value="C:cytoplasm"/>
    <property type="evidence" value="ECO:0007669"/>
    <property type="project" value="TreeGrafter"/>
</dbReference>
<dbReference type="PANTHER" id="PTHR13924:SF10">
    <property type="entry name" value="TRANSFORMING ACIDIC COILED-COIL PROTEIN, ISOFORM K"/>
    <property type="match status" value="1"/>
</dbReference>
<dbReference type="EMBL" id="JAGMUX010000006">
    <property type="protein sequence ID" value="KAH7255655.1"/>
    <property type="molecule type" value="Genomic_DNA"/>
</dbReference>
<protein>
    <recommendedName>
        <fullName evidence="5">Kinetoplast-associated protein KAP</fullName>
    </recommendedName>
</protein>
<dbReference type="InterPro" id="IPR039915">
    <property type="entry name" value="TACC"/>
</dbReference>
<dbReference type="Pfam" id="PF12709">
    <property type="entry name" value="Fungal_TACC"/>
    <property type="match status" value="1"/>
</dbReference>
<feature type="compositionally biased region" description="Polar residues" evidence="2">
    <location>
        <begin position="27"/>
        <end position="50"/>
    </location>
</feature>
<feature type="region of interest" description="Disordered" evidence="2">
    <location>
        <begin position="391"/>
        <end position="452"/>
    </location>
</feature>
<feature type="coiled-coil region" evidence="1">
    <location>
        <begin position="483"/>
        <end position="510"/>
    </location>
</feature>
<feature type="compositionally biased region" description="Polar residues" evidence="2">
    <location>
        <begin position="108"/>
        <end position="122"/>
    </location>
</feature>
<feature type="compositionally biased region" description="Basic and acidic residues" evidence="2">
    <location>
        <begin position="430"/>
        <end position="452"/>
    </location>
</feature>
<name>A0A9P9HDK1_FUSRE</name>
<dbReference type="Proteomes" id="UP000720189">
    <property type="component" value="Unassembled WGS sequence"/>
</dbReference>
<feature type="region of interest" description="Disordered" evidence="2">
    <location>
        <begin position="205"/>
        <end position="302"/>
    </location>
</feature>
<feature type="compositionally biased region" description="Basic and acidic residues" evidence="2">
    <location>
        <begin position="612"/>
        <end position="635"/>
    </location>
</feature>
<dbReference type="OrthoDB" id="5367584at2759"/>
<reference evidence="3" key="1">
    <citation type="journal article" date="2021" name="Nat. Commun.">
        <title>Genetic determinants of endophytism in the Arabidopsis root mycobiome.</title>
        <authorList>
            <person name="Mesny F."/>
            <person name="Miyauchi S."/>
            <person name="Thiergart T."/>
            <person name="Pickel B."/>
            <person name="Atanasova L."/>
            <person name="Karlsson M."/>
            <person name="Huettel B."/>
            <person name="Barry K.W."/>
            <person name="Haridas S."/>
            <person name="Chen C."/>
            <person name="Bauer D."/>
            <person name="Andreopoulos W."/>
            <person name="Pangilinan J."/>
            <person name="LaButti K."/>
            <person name="Riley R."/>
            <person name="Lipzen A."/>
            <person name="Clum A."/>
            <person name="Drula E."/>
            <person name="Henrissat B."/>
            <person name="Kohler A."/>
            <person name="Grigoriev I.V."/>
            <person name="Martin F.M."/>
            <person name="Hacquard S."/>
        </authorList>
    </citation>
    <scope>NUCLEOTIDE SEQUENCE</scope>
    <source>
        <strain evidence="3">MPI-CAGE-AT-0023</strain>
    </source>
</reference>
<dbReference type="InterPro" id="IPR024312">
    <property type="entry name" value="TACC_fungi"/>
</dbReference>
<feature type="region of interest" description="Disordered" evidence="2">
    <location>
        <begin position="591"/>
        <end position="691"/>
    </location>
</feature>
<keyword evidence="1" id="KW-0175">Coiled coil</keyword>
<feature type="compositionally biased region" description="Basic and acidic residues" evidence="2">
    <location>
        <begin position="71"/>
        <end position="83"/>
    </location>
</feature>